<proteinExistence type="predicted"/>
<accession>A0A3M7EIN7</accession>
<feature type="compositionally biased region" description="Polar residues" evidence="1">
    <location>
        <begin position="48"/>
        <end position="63"/>
    </location>
</feature>
<dbReference type="Proteomes" id="UP000269539">
    <property type="component" value="Unassembled WGS sequence"/>
</dbReference>
<feature type="compositionally biased region" description="Polar residues" evidence="1">
    <location>
        <begin position="23"/>
        <end position="40"/>
    </location>
</feature>
<protein>
    <submittedName>
        <fullName evidence="2">Uncharacterized protein</fullName>
    </submittedName>
</protein>
<organism evidence="2 3">
    <name type="scientific">Hortaea werneckii</name>
    <name type="common">Black yeast</name>
    <name type="synonym">Cladosporium werneckii</name>
    <dbReference type="NCBI Taxonomy" id="91943"/>
    <lineage>
        <taxon>Eukaryota</taxon>
        <taxon>Fungi</taxon>
        <taxon>Dikarya</taxon>
        <taxon>Ascomycota</taxon>
        <taxon>Pezizomycotina</taxon>
        <taxon>Dothideomycetes</taxon>
        <taxon>Dothideomycetidae</taxon>
        <taxon>Mycosphaerellales</taxon>
        <taxon>Teratosphaeriaceae</taxon>
        <taxon>Hortaea</taxon>
    </lineage>
</organism>
<feature type="compositionally biased region" description="Low complexity" evidence="1">
    <location>
        <begin position="10"/>
        <end position="22"/>
    </location>
</feature>
<sequence>MASPSTMKRSPLTPSTITPPSLNRQNSYTARPDGNHTSYASMALANLRSRSMSPARSGTTASSHPRIPGTGLSTPPLESSSSSSSPTQDRRTSWEDCVHQREGYISFPDFDDQLRAQREQFVGRQ</sequence>
<feature type="compositionally biased region" description="Basic and acidic residues" evidence="1">
    <location>
        <begin position="88"/>
        <end position="97"/>
    </location>
</feature>
<evidence type="ECO:0000313" key="2">
    <source>
        <dbReference type="EMBL" id="RMY76277.1"/>
    </source>
</evidence>
<dbReference type="VEuPathDB" id="FungiDB:BTJ68_12867"/>
<feature type="region of interest" description="Disordered" evidence="1">
    <location>
        <begin position="1"/>
        <end position="97"/>
    </location>
</feature>
<evidence type="ECO:0000256" key="1">
    <source>
        <dbReference type="SAM" id="MobiDB-lite"/>
    </source>
</evidence>
<dbReference type="AlphaFoldDB" id="A0A3M7EIN7"/>
<evidence type="ECO:0000313" key="3">
    <source>
        <dbReference type="Proteomes" id="UP000269539"/>
    </source>
</evidence>
<dbReference type="EMBL" id="QWIO01001230">
    <property type="protein sequence ID" value="RMY76277.1"/>
    <property type="molecule type" value="Genomic_DNA"/>
</dbReference>
<gene>
    <name evidence="2" type="ORF">D0864_09678</name>
</gene>
<reference evidence="2 3" key="1">
    <citation type="journal article" date="2018" name="BMC Genomics">
        <title>Genomic evidence for intraspecific hybridization in a clonal and extremely halotolerant yeast.</title>
        <authorList>
            <person name="Gostincar C."/>
            <person name="Stajich J.E."/>
            <person name="Zupancic J."/>
            <person name="Zalar P."/>
            <person name="Gunde-Cimerman N."/>
        </authorList>
    </citation>
    <scope>NUCLEOTIDE SEQUENCE [LARGE SCALE GENOMIC DNA]</scope>
    <source>
        <strain evidence="2 3">EXF-10513</strain>
    </source>
</reference>
<comment type="caution">
    <text evidence="2">The sequence shown here is derived from an EMBL/GenBank/DDBJ whole genome shotgun (WGS) entry which is preliminary data.</text>
</comment>
<name>A0A3M7EIN7_HORWE</name>